<comment type="caution">
    <text evidence="3">The sequence shown here is derived from an EMBL/GenBank/DDBJ whole genome shotgun (WGS) entry which is preliminary data.</text>
</comment>
<keyword evidence="4" id="KW-1185">Reference proteome</keyword>
<dbReference type="EMBL" id="PJRS01000049">
    <property type="protein sequence ID" value="PLR18674.1"/>
    <property type="molecule type" value="Genomic_DNA"/>
</dbReference>
<feature type="signal peptide" evidence="2">
    <location>
        <begin position="1"/>
        <end position="23"/>
    </location>
</feature>
<evidence type="ECO:0000256" key="1">
    <source>
        <dbReference type="SAM" id="MobiDB-lite"/>
    </source>
</evidence>
<evidence type="ECO:0000313" key="3">
    <source>
        <dbReference type="EMBL" id="PLR18674.1"/>
    </source>
</evidence>
<protein>
    <recommendedName>
        <fullName evidence="5">Lipoprotein</fullName>
    </recommendedName>
</protein>
<dbReference type="Proteomes" id="UP000234479">
    <property type="component" value="Unassembled WGS sequence"/>
</dbReference>
<accession>A0A2N5CXY1</accession>
<dbReference type="AlphaFoldDB" id="A0A2N5CXY1"/>
<evidence type="ECO:0000256" key="2">
    <source>
        <dbReference type="SAM" id="SignalP"/>
    </source>
</evidence>
<proteinExistence type="predicted"/>
<evidence type="ECO:0008006" key="5">
    <source>
        <dbReference type="Google" id="ProtNLM"/>
    </source>
</evidence>
<reference evidence="3 4" key="1">
    <citation type="submission" date="2017-12" db="EMBL/GenBank/DDBJ databases">
        <title>The genome sequence of Caulobacter sp. 410.</title>
        <authorList>
            <person name="Gao J."/>
            <person name="Mao X."/>
            <person name="Sun J."/>
        </authorList>
    </citation>
    <scope>NUCLEOTIDE SEQUENCE [LARGE SCALE GENOMIC DNA]</scope>
    <source>
        <strain evidence="3 4">410</strain>
    </source>
</reference>
<name>A0A2N5CXY1_9CAUL</name>
<sequence>MTMRRLLLLTVLCAVGCASGVFPAGAPPSAWAVARIETGITAIEDIQAVGVGDSAGMARAARTRVRGLRCAPAEAGRFRCTYQTALRIAPGEWTPRTRTFERPAHPSPSQPQAEGWVVVEPPAR</sequence>
<organism evidence="3 4">
    <name type="scientific">Caulobacter zeae</name>
    <dbReference type="NCBI Taxonomy" id="2055137"/>
    <lineage>
        <taxon>Bacteria</taxon>
        <taxon>Pseudomonadati</taxon>
        <taxon>Pseudomonadota</taxon>
        <taxon>Alphaproteobacteria</taxon>
        <taxon>Caulobacterales</taxon>
        <taxon>Caulobacteraceae</taxon>
        <taxon>Caulobacter</taxon>
    </lineage>
</organism>
<keyword evidence="2" id="KW-0732">Signal</keyword>
<evidence type="ECO:0000313" key="4">
    <source>
        <dbReference type="Proteomes" id="UP000234479"/>
    </source>
</evidence>
<feature type="chain" id="PRO_5014852973" description="Lipoprotein" evidence="2">
    <location>
        <begin position="24"/>
        <end position="124"/>
    </location>
</feature>
<gene>
    <name evidence="3" type="ORF">SGCZBJ_23770</name>
</gene>
<feature type="region of interest" description="Disordered" evidence="1">
    <location>
        <begin position="95"/>
        <end position="124"/>
    </location>
</feature>